<accession>A0ACC0P9K2</accession>
<dbReference type="EMBL" id="CM046391">
    <property type="protein sequence ID" value="KAI8561448.1"/>
    <property type="molecule type" value="Genomic_DNA"/>
</dbReference>
<reference evidence="1" key="1">
    <citation type="submission" date="2022-02" db="EMBL/GenBank/DDBJ databases">
        <title>Plant Genome Project.</title>
        <authorList>
            <person name="Zhang R.-G."/>
        </authorList>
    </citation>
    <scope>NUCLEOTIDE SEQUENCE</scope>
    <source>
        <strain evidence="1">AT1</strain>
    </source>
</reference>
<name>A0ACC0P9K2_RHOML</name>
<organism evidence="1 2">
    <name type="scientific">Rhododendron molle</name>
    <name type="common">Chinese azalea</name>
    <name type="synonym">Azalea mollis</name>
    <dbReference type="NCBI Taxonomy" id="49168"/>
    <lineage>
        <taxon>Eukaryota</taxon>
        <taxon>Viridiplantae</taxon>
        <taxon>Streptophyta</taxon>
        <taxon>Embryophyta</taxon>
        <taxon>Tracheophyta</taxon>
        <taxon>Spermatophyta</taxon>
        <taxon>Magnoliopsida</taxon>
        <taxon>eudicotyledons</taxon>
        <taxon>Gunneridae</taxon>
        <taxon>Pentapetalae</taxon>
        <taxon>asterids</taxon>
        <taxon>Ericales</taxon>
        <taxon>Ericaceae</taxon>
        <taxon>Ericoideae</taxon>
        <taxon>Rhodoreae</taxon>
        <taxon>Rhododendron</taxon>
    </lineage>
</organism>
<dbReference type="Proteomes" id="UP001062846">
    <property type="component" value="Chromosome 4"/>
</dbReference>
<protein>
    <submittedName>
        <fullName evidence="1">Uncharacterized protein</fullName>
    </submittedName>
</protein>
<gene>
    <name evidence="1" type="ORF">RHMOL_Rhmol04G0340400</name>
</gene>
<comment type="caution">
    <text evidence="1">The sequence shown here is derived from an EMBL/GenBank/DDBJ whole genome shotgun (WGS) entry which is preliminary data.</text>
</comment>
<sequence>MPGIWSTTIVTGLDALGVTVAIIAPHGMTSAIGRRTTVPHTIERRTTIRHTIGRRKTSRKRRKNDIE</sequence>
<evidence type="ECO:0000313" key="1">
    <source>
        <dbReference type="EMBL" id="KAI8561448.1"/>
    </source>
</evidence>
<proteinExistence type="predicted"/>
<evidence type="ECO:0000313" key="2">
    <source>
        <dbReference type="Proteomes" id="UP001062846"/>
    </source>
</evidence>
<keyword evidence="2" id="KW-1185">Reference proteome</keyword>